<gene>
    <name evidence="2" type="ORF">TELCIR_25918</name>
</gene>
<sequence>MGVITPVTHWAAPIVWVKKRNGKIGVCAGFPKALNKDLQSFEYPRSTPEDVFASLNRGTLFSQIDLSNAYIQIELSEESKKKTVIKTHEGLFQYNRLPFRVKTAPGIFQQIMNKMAAGLKGATTSLDDILVCGATKGEHNRNLPWLFERNAEYGFKLHMDKCSFAKSEILHLGFIVDKNGRRPSPQKTEAIKNVA</sequence>
<organism evidence="2 3">
    <name type="scientific">Teladorsagia circumcincta</name>
    <name type="common">Brown stomach worm</name>
    <name type="synonym">Ostertagia circumcincta</name>
    <dbReference type="NCBI Taxonomy" id="45464"/>
    <lineage>
        <taxon>Eukaryota</taxon>
        <taxon>Metazoa</taxon>
        <taxon>Ecdysozoa</taxon>
        <taxon>Nematoda</taxon>
        <taxon>Chromadorea</taxon>
        <taxon>Rhabditida</taxon>
        <taxon>Rhabditina</taxon>
        <taxon>Rhabditomorpha</taxon>
        <taxon>Strongyloidea</taxon>
        <taxon>Trichostrongylidae</taxon>
        <taxon>Teladorsagia</taxon>
    </lineage>
</organism>
<keyword evidence="3" id="KW-1185">Reference proteome</keyword>
<accession>A0A2G9T5F3</accession>
<dbReference type="PANTHER" id="PTHR37984">
    <property type="entry name" value="PROTEIN CBG26694"/>
    <property type="match status" value="1"/>
</dbReference>
<dbReference type="InterPro" id="IPR043502">
    <property type="entry name" value="DNA/RNA_pol_sf"/>
</dbReference>
<keyword evidence="2" id="KW-0808">Transferase</keyword>
<dbReference type="Gene3D" id="3.30.70.270">
    <property type="match status" value="1"/>
</dbReference>
<dbReference type="InterPro" id="IPR000477">
    <property type="entry name" value="RT_dom"/>
</dbReference>
<dbReference type="OrthoDB" id="5919961at2759"/>
<evidence type="ECO:0000313" key="3">
    <source>
        <dbReference type="Proteomes" id="UP000230423"/>
    </source>
</evidence>
<dbReference type="CDD" id="cd01647">
    <property type="entry name" value="RT_LTR"/>
    <property type="match status" value="1"/>
</dbReference>
<evidence type="ECO:0000259" key="1">
    <source>
        <dbReference type="Pfam" id="PF00078"/>
    </source>
</evidence>
<dbReference type="InterPro" id="IPR043128">
    <property type="entry name" value="Rev_trsase/Diguanyl_cyclase"/>
</dbReference>
<dbReference type="Pfam" id="PF00078">
    <property type="entry name" value="RVT_1"/>
    <property type="match status" value="1"/>
</dbReference>
<dbReference type="Gene3D" id="3.10.10.10">
    <property type="entry name" value="HIV Type 1 Reverse Transcriptase, subunit A, domain 1"/>
    <property type="match status" value="1"/>
</dbReference>
<dbReference type="EMBL" id="KZ426374">
    <property type="protein sequence ID" value="PIO52772.1"/>
    <property type="molecule type" value="Genomic_DNA"/>
</dbReference>
<dbReference type="SUPFAM" id="SSF56672">
    <property type="entry name" value="DNA/RNA polymerases"/>
    <property type="match status" value="1"/>
</dbReference>
<protein>
    <submittedName>
        <fullName evidence="2">Reverse transcriptase</fullName>
    </submittedName>
</protein>
<reference evidence="2 3" key="1">
    <citation type="submission" date="2015-09" db="EMBL/GenBank/DDBJ databases">
        <title>Draft genome of the parasitic nematode Teladorsagia circumcincta isolate WARC Sus (inbred).</title>
        <authorList>
            <person name="Mitreva M."/>
        </authorList>
    </citation>
    <scope>NUCLEOTIDE SEQUENCE [LARGE SCALE GENOMIC DNA]</scope>
    <source>
        <strain evidence="2 3">S</strain>
    </source>
</reference>
<dbReference type="Proteomes" id="UP000230423">
    <property type="component" value="Unassembled WGS sequence"/>
</dbReference>
<dbReference type="InterPro" id="IPR050951">
    <property type="entry name" value="Retrovirus_Pol_polyprotein"/>
</dbReference>
<name>A0A2G9T5F3_TELCI</name>
<dbReference type="PANTHER" id="PTHR37984:SF5">
    <property type="entry name" value="PROTEIN NYNRIN-LIKE"/>
    <property type="match status" value="1"/>
</dbReference>
<dbReference type="AlphaFoldDB" id="A0A2G9T5F3"/>
<feature type="domain" description="Reverse transcriptase" evidence="1">
    <location>
        <begin position="32"/>
        <end position="176"/>
    </location>
</feature>
<dbReference type="GO" id="GO:0003964">
    <property type="term" value="F:RNA-directed DNA polymerase activity"/>
    <property type="evidence" value="ECO:0007669"/>
    <property type="project" value="UniProtKB-KW"/>
</dbReference>
<proteinExistence type="predicted"/>
<keyword evidence="2" id="KW-0695">RNA-directed DNA polymerase</keyword>
<keyword evidence="2" id="KW-0548">Nucleotidyltransferase</keyword>
<evidence type="ECO:0000313" key="2">
    <source>
        <dbReference type="EMBL" id="PIO52772.1"/>
    </source>
</evidence>